<dbReference type="Proteomes" id="UP000007800">
    <property type="component" value="Unassembled WGS sequence"/>
</dbReference>
<reference evidence="2 3" key="1">
    <citation type="submission" date="2008-07" db="EMBL/GenBank/DDBJ databases">
        <authorList>
            <person name="El-Sayed N."/>
            <person name="Caler E."/>
            <person name="Inman J."/>
            <person name="Amedeo P."/>
            <person name="Hass B."/>
            <person name="Wortman J."/>
        </authorList>
    </citation>
    <scope>NUCLEOTIDE SEQUENCE [LARGE SCALE GENOMIC DNA]</scope>
    <source>
        <strain evidence="3">ATCC 50983 / TXsc</strain>
    </source>
</reference>
<organism evidence="3">
    <name type="scientific">Perkinsus marinus (strain ATCC 50983 / TXsc)</name>
    <dbReference type="NCBI Taxonomy" id="423536"/>
    <lineage>
        <taxon>Eukaryota</taxon>
        <taxon>Sar</taxon>
        <taxon>Alveolata</taxon>
        <taxon>Perkinsozoa</taxon>
        <taxon>Perkinsea</taxon>
        <taxon>Perkinsida</taxon>
        <taxon>Perkinsidae</taxon>
        <taxon>Perkinsus</taxon>
    </lineage>
</organism>
<evidence type="ECO:0000313" key="2">
    <source>
        <dbReference type="EMBL" id="EER04147.1"/>
    </source>
</evidence>
<gene>
    <name evidence="2" type="ORF">Pmar_PMAR019564</name>
</gene>
<protein>
    <submittedName>
        <fullName evidence="2">Uncharacterized protein</fullName>
    </submittedName>
</protein>
<proteinExistence type="predicted"/>
<dbReference type="GeneID" id="9045396"/>
<feature type="non-terminal residue" evidence="2">
    <location>
        <position position="1"/>
    </location>
</feature>
<evidence type="ECO:0000313" key="3">
    <source>
        <dbReference type="Proteomes" id="UP000007800"/>
    </source>
</evidence>
<dbReference type="OrthoDB" id="10364194at2759"/>
<dbReference type="RefSeq" id="XP_002772331.1">
    <property type="nucleotide sequence ID" value="XM_002772285.1"/>
</dbReference>
<dbReference type="AlphaFoldDB" id="C5LGG1"/>
<feature type="compositionally biased region" description="Polar residues" evidence="1">
    <location>
        <begin position="133"/>
        <end position="145"/>
    </location>
</feature>
<accession>C5LGG1</accession>
<name>C5LGG1_PERM5</name>
<dbReference type="InParanoid" id="C5LGG1"/>
<sequence length="239" mass="26261">IRPLPGFLCNQVLTDTEVPPYGLSPVSIPGEDSPLDDELVATFDRLRFMAIGISETSGLHVRLHYGDRKLVNANAEKYQPQVEELRQRWVAEKCPPRRSRGRRRHARSTTFDGLGSAVVTSMGGAPHWPASTRFDNTSQRCSGVTTGKRATLGRRGSPNREVRQRSTATMGMISYNRRFRKQQVRSLMQGGGVAGGRSRRASSLGLAYNGAIPPGVGGGPEETATRDRYSTKLSSCRLF</sequence>
<evidence type="ECO:0000256" key="1">
    <source>
        <dbReference type="SAM" id="MobiDB-lite"/>
    </source>
</evidence>
<keyword evidence="3" id="KW-1185">Reference proteome</keyword>
<dbReference type="OMA" id="STATMGM"/>
<dbReference type="EMBL" id="GG681830">
    <property type="protein sequence ID" value="EER04147.1"/>
    <property type="molecule type" value="Genomic_DNA"/>
</dbReference>
<feature type="region of interest" description="Disordered" evidence="1">
    <location>
        <begin position="130"/>
        <end position="156"/>
    </location>
</feature>